<evidence type="ECO:0000313" key="1">
    <source>
        <dbReference type="EMBL" id="PCI76277.1"/>
    </source>
</evidence>
<dbReference type="AlphaFoldDB" id="A0A2A4X2J6"/>
<dbReference type="Proteomes" id="UP000218775">
    <property type="component" value="Unassembled WGS sequence"/>
</dbReference>
<proteinExistence type="predicted"/>
<dbReference type="EMBL" id="NVUK01000031">
    <property type="protein sequence ID" value="PCI76277.1"/>
    <property type="molecule type" value="Genomic_DNA"/>
</dbReference>
<reference evidence="2" key="1">
    <citation type="submission" date="2017-08" db="EMBL/GenBank/DDBJ databases">
        <title>A dynamic microbial community with high functional redundancy inhabits the cold, oxic subseafloor aquifer.</title>
        <authorList>
            <person name="Tully B.J."/>
            <person name="Wheat C.G."/>
            <person name="Glazer B.T."/>
            <person name="Huber J.A."/>
        </authorList>
    </citation>
    <scope>NUCLEOTIDE SEQUENCE [LARGE SCALE GENOMIC DNA]</scope>
</reference>
<protein>
    <submittedName>
        <fullName evidence="1">Uncharacterized protein</fullName>
    </submittedName>
</protein>
<accession>A0A2A4X2J6</accession>
<comment type="caution">
    <text evidence="1">The sequence shown here is derived from an EMBL/GenBank/DDBJ whole genome shotgun (WGS) entry which is preliminary data.</text>
</comment>
<organism evidence="1 2">
    <name type="scientific">Aerophobetes bacterium</name>
    <dbReference type="NCBI Taxonomy" id="2030807"/>
    <lineage>
        <taxon>Bacteria</taxon>
        <taxon>Candidatus Aerophobota</taxon>
    </lineage>
</organism>
<gene>
    <name evidence="1" type="ORF">COB21_04610</name>
</gene>
<sequence length="153" mass="17410">MAFILKMEGFVLFRSIIVSLLLLLSVSAVETSSDFGEEELAPVENAFEVARPMWHIRKSPVKAYGLGYTFIKPMELGLCYRDLSREKITVIEHPSSTNGFDVGLYFNKGDFSMGVYSGINFQHWIKMESVQGLDLTLFERRGPYTGMEISFQF</sequence>
<evidence type="ECO:0000313" key="2">
    <source>
        <dbReference type="Proteomes" id="UP000218775"/>
    </source>
</evidence>
<name>A0A2A4X2J6_UNCAE</name>